<name>K0V0N3_MYCVA</name>
<dbReference type="SMART" id="SM00354">
    <property type="entry name" value="HTH_LACI"/>
    <property type="match status" value="1"/>
</dbReference>
<dbReference type="InterPro" id="IPR000843">
    <property type="entry name" value="HTH_LacI"/>
</dbReference>
<proteinExistence type="predicted"/>
<evidence type="ECO:0000256" key="2">
    <source>
        <dbReference type="ARBA" id="ARBA00023125"/>
    </source>
</evidence>
<reference evidence="5 6" key="1">
    <citation type="journal article" date="2012" name="J. Bacteriol.">
        <title>Complete Genome Sequence of Mycobacterium vaccae Type Strain ATCC 25954.</title>
        <authorList>
            <person name="Ho Y.S."/>
            <person name="Adroub S.A."/>
            <person name="Abadi M."/>
            <person name="Al Alwan B."/>
            <person name="Alkhateeb R."/>
            <person name="Gao G."/>
            <person name="Ragab A."/>
            <person name="Ali S."/>
            <person name="van Soolingen D."/>
            <person name="Bitter W."/>
            <person name="Pain A."/>
            <person name="Abdallah A.M."/>
        </authorList>
    </citation>
    <scope>NUCLEOTIDE SEQUENCE [LARGE SCALE GENOMIC DNA]</scope>
    <source>
        <strain evidence="5 6">ATCC 25954</strain>
    </source>
</reference>
<dbReference type="CDD" id="cd06285">
    <property type="entry name" value="PBP1_LacI-like"/>
    <property type="match status" value="1"/>
</dbReference>
<dbReference type="InterPro" id="IPR046335">
    <property type="entry name" value="LacI/GalR-like_sensor"/>
</dbReference>
<feature type="domain" description="HTH lacI-type" evidence="4">
    <location>
        <begin position="6"/>
        <end position="62"/>
    </location>
</feature>
<dbReference type="RefSeq" id="WP_003928407.1">
    <property type="nucleotide sequence ID" value="NZ_JH814683.1"/>
</dbReference>
<dbReference type="InterPro" id="IPR028082">
    <property type="entry name" value="Peripla_BP_I"/>
</dbReference>
<dbReference type="SUPFAM" id="SSF47413">
    <property type="entry name" value="lambda repressor-like DNA-binding domains"/>
    <property type="match status" value="1"/>
</dbReference>
<dbReference type="PATRIC" id="fig|1194972.3.peg.32"/>
<gene>
    <name evidence="5" type="ORF">MVAC_00150</name>
</gene>
<dbReference type="SUPFAM" id="SSF53822">
    <property type="entry name" value="Periplasmic binding protein-like I"/>
    <property type="match status" value="1"/>
</dbReference>
<keyword evidence="2" id="KW-0238">DNA-binding</keyword>
<dbReference type="InterPro" id="IPR010982">
    <property type="entry name" value="Lambda_DNA-bd_dom_sf"/>
</dbReference>
<dbReference type="EMBL" id="ALQA01000001">
    <property type="protein sequence ID" value="EJZ12912.1"/>
    <property type="molecule type" value="Genomic_DNA"/>
</dbReference>
<evidence type="ECO:0000313" key="6">
    <source>
        <dbReference type="Proteomes" id="UP000006072"/>
    </source>
</evidence>
<dbReference type="Gene3D" id="1.10.260.40">
    <property type="entry name" value="lambda repressor-like DNA-binding domains"/>
    <property type="match status" value="1"/>
</dbReference>
<evidence type="ECO:0000256" key="1">
    <source>
        <dbReference type="ARBA" id="ARBA00023015"/>
    </source>
</evidence>
<protein>
    <submittedName>
        <fullName evidence="5">LacI family transcriptional regulator</fullName>
    </submittedName>
</protein>
<dbReference type="Proteomes" id="UP000006072">
    <property type="component" value="Unassembled WGS sequence"/>
</dbReference>
<evidence type="ECO:0000313" key="5">
    <source>
        <dbReference type="EMBL" id="EJZ12912.1"/>
    </source>
</evidence>
<dbReference type="AlphaFoldDB" id="K0V0N3"/>
<organism evidence="5 6">
    <name type="scientific">Mycolicibacterium vaccae ATCC 25954</name>
    <dbReference type="NCBI Taxonomy" id="1194972"/>
    <lineage>
        <taxon>Bacteria</taxon>
        <taxon>Bacillati</taxon>
        <taxon>Actinomycetota</taxon>
        <taxon>Actinomycetes</taxon>
        <taxon>Mycobacteriales</taxon>
        <taxon>Mycobacteriaceae</taxon>
        <taxon>Mycolicibacterium</taxon>
    </lineage>
</organism>
<keyword evidence="1" id="KW-0805">Transcription regulation</keyword>
<dbReference type="PANTHER" id="PTHR30146">
    <property type="entry name" value="LACI-RELATED TRANSCRIPTIONAL REPRESSOR"/>
    <property type="match status" value="1"/>
</dbReference>
<dbReference type="eggNOG" id="COG1609">
    <property type="taxonomic scope" value="Bacteria"/>
</dbReference>
<dbReference type="CDD" id="cd01392">
    <property type="entry name" value="HTH_LacI"/>
    <property type="match status" value="1"/>
</dbReference>
<keyword evidence="3" id="KW-0804">Transcription</keyword>
<dbReference type="Pfam" id="PF00356">
    <property type="entry name" value="LacI"/>
    <property type="match status" value="1"/>
</dbReference>
<dbReference type="Gene3D" id="3.40.50.2300">
    <property type="match status" value="2"/>
</dbReference>
<comment type="caution">
    <text evidence="5">The sequence shown here is derived from an EMBL/GenBank/DDBJ whole genome shotgun (WGS) entry which is preliminary data.</text>
</comment>
<evidence type="ECO:0000259" key="4">
    <source>
        <dbReference type="PROSITE" id="PS50932"/>
    </source>
</evidence>
<keyword evidence="6" id="KW-1185">Reference proteome</keyword>
<accession>K0V0N3</accession>
<dbReference type="GO" id="GO:0003700">
    <property type="term" value="F:DNA-binding transcription factor activity"/>
    <property type="evidence" value="ECO:0007669"/>
    <property type="project" value="TreeGrafter"/>
</dbReference>
<dbReference type="PANTHER" id="PTHR30146:SF109">
    <property type="entry name" value="HTH-TYPE TRANSCRIPTIONAL REGULATOR GALS"/>
    <property type="match status" value="1"/>
</dbReference>
<dbReference type="HOGENOM" id="CLU_037628_6_0_11"/>
<evidence type="ECO:0000256" key="3">
    <source>
        <dbReference type="ARBA" id="ARBA00023163"/>
    </source>
</evidence>
<dbReference type="GO" id="GO:0000976">
    <property type="term" value="F:transcription cis-regulatory region binding"/>
    <property type="evidence" value="ECO:0007669"/>
    <property type="project" value="TreeGrafter"/>
</dbReference>
<dbReference type="PROSITE" id="PS50932">
    <property type="entry name" value="HTH_LACI_2"/>
    <property type="match status" value="1"/>
</dbReference>
<sequence>MQADRVTLKVVAEAAGVHPSTVSRALRRTTGKGADDPNSVRIREIAKSLGYVPNANAASLKTHRSTAFGVIVPRLTDVVLSGTYDAIEHTANAAGFDTFVANSHDDPAEQLRRIELLLGRNVDGLIIGDARLDNDNVAGLDRRGVKFVLVNRRKPGQLSVTCDDYRGGWLIGEHLADLGHQRVGIITGPRWASTATDRLSGCVDALESRGVVVHPDMRLHQGFDAADGAAGARTLLTAEQRPTAIFAANDASAIGVMGVLRDFGMRVRDDVAVVGYNDIDLCASLPVPLTTVRSPFREMGTIASQTLLSLVEGRSVSSAMLQPQLVVRESTSSAPAQ</sequence>
<dbReference type="Pfam" id="PF13377">
    <property type="entry name" value="Peripla_BP_3"/>
    <property type="match status" value="1"/>
</dbReference>